<sequence length="612" mass="66721">MSHPFRDVRLGTATAKLLPRADGTQLLNVEEPLGDYPATLLECLHRWAREAPDRTFVARRDARGEWQRLSYAETLTRVRHLAQGLLNHGLSPERPLAILGGNSIEHLLLALAAMYVGIPFAPVSPAYSLVSRDFGKLRHIVELLTPGLLMVDRAEDFAAALAAVRPDDCACLAVVPDGVSGVQDVAELLATPVTEAVDAAHAAVTPDTIAKFLFTSGSTGMPKGVINTHRMLCANQEMLAAQMPFLRDEPPVLVDWLPWNHTFGGNHNIGIVLYNGGSLYIDDGRPVPGEFEKTIANLREISPTVYFNVPKGFEILVDYLKRDDALRETFFSRLNLMFFAAAGLSQHIWDELDRLAVQTLGCKVGMLTGLGATETAPSAMFASLEESQSGVVGLPARGVTVKLVPNGGKLECRVKGPSVMPGYWRQPEVTARSFDEEGFYCLGDAVRFIDPAEPQRGMRFDGRISEDFKLDTGTWVSVGPLRARIIEAGAPHVKDAVIAGLDKPYVSAMVFPDLEKCRELAGLDGTAEASVVLASEPVRERFLQLLRDLDAQSTGSSTRVRRLVLLDAPPRLDAHEVTDKGSISQRAVLENRAEVVVGLYRDAPPPAVLRLD</sequence>
<accession>A0A2N7TH19</accession>
<dbReference type="NCBIfam" id="NF009232">
    <property type="entry name" value="PRK12582.1"/>
    <property type="match status" value="1"/>
</dbReference>
<dbReference type="InterPro" id="IPR020845">
    <property type="entry name" value="AMP-binding_CS"/>
</dbReference>
<feature type="domain" description="AMP-dependent synthetase/ligase" evidence="1">
    <location>
        <begin position="45"/>
        <end position="424"/>
    </location>
</feature>
<dbReference type="AlphaFoldDB" id="A0A2N7TH19"/>
<keyword evidence="3" id="KW-1185">Reference proteome</keyword>
<dbReference type="Gene3D" id="3.40.50.12780">
    <property type="entry name" value="N-terminal domain of ligase-like"/>
    <property type="match status" value="1"/>
</dbReference>
<dbReference type="CDD" id="cd05921">
    <property type="entry name" value="FCS"/>
    <property type="match status" value="1"/>
</dbReference>
<dbReference type="Pfam" id="PF00501">
    <property type="entry name" value="AMP-binding"/>
    <property type="match status" value="1"/>
</dbReference>
<proteinExistence type="predicted"/>
<evidence type="ECO:0000259" key="1">
    <source>
        <dbReference type="Pfam" id="PF00501"/>
    </source>
</evidence>
<comment type="caution">
    <text evidence="2">The sequence shown here is derived from an EMBL/GenBank/DDBJ whole genome shotgun (WGS) entry which is preliminary data.</text>
</comment>
<name>A0A2N7TH19_9GAMM</name>
<dbReference type="InterPro" id="IPR000873">
    <property type="entry name" value="AMP-dep_synth/lig_dom"/>
</dbReference>
<reference evidence="2 3" key="1">
    <citation type="submission" date="2018-01" db="EMBL/GenBank/DDBJ databases">
        <title>Halomonas endophytica sp. nov., isolated from storage liquid in the stems of Populus euphratica.</title>
        <authorList>
            <person name="Chen C."/>
        </authorList>
    </citation>
    <scope>NUCLEOTIDE SEQUENCE [LARGE SCALE GENOMIC DNA]</scope>
    <source>
        <strain evidence="2 3">DSM 26881</strain>
    </source>
</reference>
<protein>
    <submittedName>
        <fullName evidence="2">Feruloyl-CoA synthase</fullName>
    </submittedName>
</protein>
<organism evidence="2 3">
    <name type="scientific">Halomonas heilongjiangensis</name>
    <dbReference type="NCBI Taxonomy" id="1387883"/>
    <lineage>
        <taxon>Bacteria</taxon>
        <taxon>Pseudomonadati</taxon>
        <taxon>Pseudomonadota</taxon>
        <taxon>Gammaproteobacteria</taxon>
        <taxon>Oceanospirillales</taxon>
        <taxon>Halomonadaceae</taxon>
        <taxon>Halomonas</taxon>
    </lineage>
</organism>
<dbReference type="RefSeq" id="WP_102629490.1">
    <property type="nucleotide sequence ID" value="NZ_PDOH01000056.1"/>
</dbReference>
<dbReference type="GO" id="GO:0016405">
    <property type="term" value="F:CoA-ligase activity"/>
    <property type="evidence" value="ECO:0007669"/>
    <property type="project" value="TreeGrafter"/>
</dbReference>
<evidence type="ECO:0000313" key="3">
    <source>
        <dbReference type="Proteomes" id="UP000235346"/>
    </source>
</evidence>
<gene>
    <name evidence="2" type="ORF">C1H66_19245</name>
</gene>
<dbReference type="PROSITE" id="PS00455">
    <property type="entry name" value="AMP_BINDING"/>
    <property type="match status" value="1"/>
</dbReference>
<evidence type="ECO:0000313" key="2">
    <source>
        <dbReference type="EMBL" id="PMR67474.1"/>
    </source>
</evidence>
<dbReference type="InterPro" id="IPR042099">
    <property type="entry name" value="ANL_N_sf"/>
</dbReference>
<dbReference type="PANTHER" id="PTHR24096">
    <property type="entry name" value="LONG-CHAIN-FATTY-ACID--COA LIGASE"/>
    <property type="match status" value="1"/>
</dbReference>
<dbReference type="SUPFAM" id="SSF56801">
    <property type="entry name" value="Acetyl-CoA synthetase-like"/>
    <property type="match status" value="1"/>
</dbReference>
<dbReference type="EMBL" id="PNRE01000090">
    <property type="protein sequence ID" value="PMR67474.1"/>
    <property type="molecule type" value="Genomic_DNA"/>
</dbReference>
<dbReference type="OrthoDB" id="9803968at2"/>
<dbReference type="PANTHER" id="PTHR24096:SF420">
    <property type="entry name" value="LONG-CHAIN-FATTY-ACID--COA LIGASE-RELATED"/>
    <property type="match status" value="1"/>
</dbReference>
<dbReference type="Proteomes" id="UP000235346">
    <property type="component" value="Unassembled WGS sequence"/>
</dbReference>